<evidence type="ECO:0000313" key="1">
    <source>
        <dbReference type="EMBL" id="SNT50230.1"/>
    </source>
</evidence>
<proteinExistence type="predicted"/>
<dbReference type="OrthoDB" id="4464401at2"/>
<dbReference type="Proteomes" id="UP000198327">
    <property type="component" value="Unassembled WGS sequence"/>
</dbReference>
<accession>A0A239N678</accession>
<reference evidence="2" key="1">
    <citation type="submission" date="2017-06" db="EMBL/GenBank/DDBJ databases">
        <authorList>
            <person name="Varghese N."/>
            <person name="Submissions S."/>
        </authorList>
    </citation>
    <scope>NUCLEOTIDE SEQUENCE [LARGE SCALE GENOMIC DNA]</scope>
    <source>
        <strain evidence="2">JCM 23211</strain>
    </source>
</reference>
<protein>
    <submittedName>
        <fullName evidence="1">Uncharacterized protein</fullName>
    </submittedName>
</protein>
<evidence type="ECO:0000313" key="2">
    <source>
        <dbReference type="Proteomes" id="UP000198327"/>
    </source>
</evidence>
<dbReference type="RefSeq" id="WP_089252492.1">
    <property type="nucleotide sequence ID" value="NZ_FZOW01000030.1"/>
</dbReference>
<keyword evidence="2" id="KW-1185">Reference proteome</keyword>
<dbReference type="AlphaFoldDB" id="A0A239N678"/>
<sequence>MTVKLAALALRHIDPVKLLLERDYPHVDSSPSWYEEMSEGSATVRGWTNGTVLATLETRFHRPDLMYVGVAVTGLYANEQQVEQGNQGDLDSSTLDEATDEEKSAFIEAALIDLYPALRAELQILSGRFSGIPGISLQPTPSLNS</sequence>
<gene>
    <name evidence="1" type="ORF">SAMN05421642_13016</name>
</gene>
<name>A0A239N678_9NOCA</name>
<dbReference type="EMBL" id="FZOW01000030">
    <property type="protein sequence ID" value="SNT50230.1"/>
    <property type="molecule type" value="Genomic_DNA"/>
</dbReference>
<organism evidence="1 2">
    <name type="scientific">Rhodococcoides kyotonense</name>
    <dbReference type="NCBI Taxonomy" id="398843"/>
    <lineage>
        <taxon>Bacteria</taxon>
        <taxon>Bacillati</taxon>
        <taxon>Actinomycetota</taxon>
        <taxon>Actinomycetes</taxon>
        <taxon>Mycobacteriales</taxon>
        <taxon>Nocardiaceae</taxon>
        <taxon>Rhodococcoides</taxon>
    </lineage>
</organism>